<reference evidence="8 9" key="1">
    <citation type="journal article" date="2021" name="Commun. Biol.">
        <title>The genome of Shorea leprosula (Dipterocarpaceae) highlights the ecological relevance of drought in aseasonal tropical rainforests.</title>
        <authorList>
            <person name="Ng K.K.S."/>
            <person name="Kobayashi M.J."/>
            <person name="Fawcett J.A."/>
            <person name="Hatakeyama M."/>
            <person name="Paape T."/>
            <person name="Ng C.H."/>
            <person name="Ang C.C."/>
            <person name="Tnah L.H."/>
            <person name="Lee C.T."/>
            <person name="Nishiyama T."/>
            <person name="Sese J."/>
            <person name="O'Brien M.J."/>
            <person name="Copetti D."/>
            <person name="Mohd Noor M.I."/>
            <person name="Ong R.C."/>
            <person name="Putra M."/>
            <person name="Sireger I.Z."/>
            <person name="Indrioko S."/>
            <person name="Kosugi Y."/>
            <person name="Izuno A."/>
            <person name="Isagi Y."/>
            <person name="Lee S.L."/>
            <person name="Shimizu K.K."/>
        </authorList>
    </citation>
    <scope>NUCLEOTIDE SEQUENCE [LARGE SCALE GENOMIC DNA]</scope>
    <source>
        <strain evidence="8">214</strain>
    </source>
</reference>
<evidence type="ECO:0000313" key="8">
    <source>
        <dbReference type="EMBL" id="GKV01343.1"/>
    </source>
</evidence>
<evidence type="ECO:0000256" key="5">
    <source>
        <dbReference type="ARBA" id="ARBA00023212"/>
    </source>
</evidence>
<dbReference type="AlphaFoldDB" id="A0AAV5ITW3"/>
<organism evidence="8 9">
    <name type="scientific">Rubroshorea leprosula</name>
    <dbReference type="NCBI Taxonomy" id="152421"/>
    <lineage>
        <taxon>Eukaryota</taxon>
        <taxon>Viridiplantae</taxon>
        <taxon>Streptophyta</taxon>
        <taxon>Embryophyta</taxon>
        <taxon>Tracheophyta</taxon>
        <taxon>Spermatophyta</taxon>
        <taxon>Magnoliopsida</taxon>
        <taxon>eudicotyledons</taxon>
        <taxon>Gunneridae</taxon>
        <taxon>Pentapetalae</taxon>
        <taxon>rosids</taxon>
        <taxon>malvids</taxon>
        <taxon>Malvales</taxon>
        <taxon>Dipterocarpaceae</taxon>
        <taxon>Rubroshorea</taxon>
    </lineage>
</organism>
<dbReference type="InterPro" id="IPR027329">
    <property type="entry name" value="TPX2_C"/>
</dbReference>
<feature type="region of interest" description="Disordered" evidence="6">
    <location>
        <begin position="1"/>
        <end position="61"/>
    </location>
</feature>
<feature type="compositionally biased region" description="Low complexity" evidence="6">
    <location>
        <begin position="146"/>
        <end position="161"/>
    </location>
</feature>
<feature type="region of interest" description="Disordered" evidence="6">
    <location>
        <begin position="83"/>
        <end position="104"/>
    </location>
</feature>
<evidence type="ECO:0000256" key="1">
    <source>
        <dbReference type="ARBA" id="ARBA00004245"/>
    </source>
</evidence>
<feature type="region of interest" description="Disordered" evidence="6">
    <location>
        <begin position="232"/>
        <end position="389"/>
    </location>
</feature>
<feature type="compositionally biased region" description="Low complexity" evidence="6">
    <location>
        <begin position="321"/>
        <end position="350"/>
    </location>
</feature>
<gene>
    <name evidence="8" type="ORF">SLEP1_g13900</name>
</gene>
<evidence type="ECO:0000256" key="6">
    <source>
        <dbReference type="SAM" id="MobiDB-lite"/>
    </source>
</evidence>
<evidence type="ECO:0000313" key="9">
    <source>
        <dbReference type="Proteomes" id="UP001054252"/>
    </source>
</evidence>
<feature type="compositionally biased region" description="Polar residues" evidence="6">
    <location>
        <begin position="88"/>
        <end position="102"/>
    </location>
</feature>
<feature type="compositionally biased region" description="Basic and acidic residues" evidence="6">
    <location>
        <begin position="351"/>
        <end position="360"/>
    </location>
</feature>
<evidence type="ECO:0000256" key="3">
    <source>
        <dbReference type="ARBA" id="ARBA00022490"/>
    </source>
</evidence>
<comment type="similarity">
    <text evidence="2">Belongs to the TPX2 family.</text>
</comment>
<feature type="compositionally biased region" description="Polar residues" evidence="6">
    <location>
        <begin position="295"/>
        <end position="310"/>
    </location>
</feature>
<dbReference type="GO" id="GO:0008017">
    <property type="term" value="F:microtubule binding"/>
    <property type="evidence" value="ECO:0007669"/>
    <property type="project" value="InterPro"/>
</dbReference>
<feature type="domain" description="TPX2 C-terminal" evidence="7">
    <location>
        <begin position="205"/>
        <end position="274"/>
    </location>
</feature>
<comment type="subcellular location">
    <subcellularLocation>
        <location evidence="1">Cytoplasm</location>
        <location evidence="1">Cytoskeleton</location>
    </subcellularLocation>
</comment>
<feature type="compositionally biased region" description="Polar residues" evidence="6">
    <location>
        <begin position="162"/>
        <end position="178"/>
    </location>
</feature>
<dbReference type="Pfam" id="PF06886">
    <property type="entry name" value="TPX2"/>
    <property type="match status" value="1"/>
</dbReference>
<dbReference type="Proteomes" id="UP001054252">
    <property type="component" value="Unassembled WGS sequence"/>
</dbReference>
<feature type="compositionally biased region" description="Basic and acidic residues" evidence="6">
    <location>
        <begin position="232"/>
        <end position="251"/>
    </location>
</feature>
<evidence type="ECO:0000256" key="4">
    <source>
        <dbReference type="ARBA" id="ARBA00022701"/>
    </source>
</evidence>
<name>A0AAV5ITW3_9ROSI</name>
<protein>
    <recommendedName>
        <fullName evidence="7">TPX2 C-terminal domain-containing protein</fullName>
    </recommendedName>
</protein>
<keyword evidence="4" id="KW-0493">Microtubule</keyword>
<dbReference type="EMBL" id="BPVZ01000017">
    <property type="protein sequence ID" value="GKV01343.1"/>
    <property type="molecule type" value="Genomic_DNA"/>
</dbReference>
<dbReference type="PANTHER" id="PTHR31358:SF30">
    <property type="entry name" value="PROTEIN WVD2-LIKE 4"/>
    <property type="match status" value="1"/>
</dbReference>
<feature type="region of interest" description="Disordered" evidence="6">
    <location>
        <begin position="144"/>
        <end position="209"/>
    </location>
</feature>
<keyword evidence="5" id="KW-0206">Cytoskeleton</keyword>
<keyword evidence="3" id="KW-0963">Cytoplasm</keyword>
<evidence type="ECO:0000259" key="7">
    <source>
        <dbReference type="Pfam" id="PF06886"/>
    </source>
</evidence>
<evidence type="ECO:0000256" key="2">
    <source>
        <dbReference type="ARBA" id="ARBA00005885"/>
    </source>
</evidence>
<dbReference type="PANTHER" id="PTHR31358">
    <property type="entry name" value="PROTEIN WVD2-LIKE 4"/>
    <property type="match status" value="1"/>
</dbReference>
<comment type="caution">
    <text evidence="8">The sequence shown here is derived from an EMBL/GenBank/DDBJ whole genome shotgun (WGS) entry which is preliminary data.</text>
</comment>
<feature type="compositionally biased region" description="Basic residues" evidence="6">
    <location>
        <begin position="285"/>
        <end position="294"/>
    </location>
</feature>
<feature type="compositionally biased region" description="Polar residues" evidence="6">
    <location>
        <begin position="1"/>
        <end position="23"/>
    </location>
</feature>
<feature type="compositionally biased region" description="Polar residues" evidence="6">
    <location>
        <begin position="187"/>
        <end position="204"/>
    </location>
</feature>
<keyword evidence="9" id="KW-1185">Reference proteome</keyword>
<dbReference type="InterPro" id="IPR044833">
    <property type="entry name" value="WDL5/6"/>
</dbReference>
<feature type="compositionally biased region" description="Basic and acidic residues" evidence="6">
    <location>
        <begin position="25"/>
        <end position="35"/>
    </location>
</feature>
<sequence length="436" mass="47059">MASKATLNVSESKISKPLKTNGNSKDGKPSKDKSSQRRMVPASYDQRPMMSQSLSFPARGAQADGLKKSIDVYPGKTCVKHAQAKGMTRQSASPNGSLSLLSRLSKANKHASLALDSKMANGNGNGGSSRRATLASLSSFHLAVPAKSSSANAGAKSYSSKISRSTEQNSESAITTLPSKEEEDDAQSTTSSATPCGRRSSGSGFTFRLDERAEKRKEFFSKLEEKIHAKEIEKTNLQAKSKENQEEEIKQLRKTLTFKATPMPSFYKEPPPKLELKKIPTTRARSPKLGRHKSSTAATSNPSEGDSSCPSPHMNRERNNSTKGTNTNSNKDASASKKLAKKSQPQLLSKEITKAEENPKKPKPKKKEVGESTQEASIGKPEENQNNPVNILGCEDAICPVPENAICPVPEMNPAQNDGPISSLQIPEIMPHEVAV</sequence>
<accession>A0AAV5ITW3</accession>
<proteinExistence type="inferred from homology"/>
<dbReference type="GO" id="GO:0005874">
    <property type="term" value="C:microtubule"/>
    <property type="evidence" value="ECO:0007669"/>
    <property type="project" value="UniProtKB-KW"/>
</dbReference>